<name>A0A940II34_9BACT</name>
<keyword evidence="4 8" id="KW-0812">Transmembrane</keyword>
<dbReference type="EMBL" id="JADILV010000058">
    <property type="protein sequence ID" value="MBO8484117.1"/>
    <property type="molecule type" value="Genomic_DNA"/>
</dbReference>
<evidence type="ECO:0000256" key="8">
    <source>
        <dbReference type="SAM" id="Phobius"/>
    </source>
</evidence>
<sequence length="617" mass="68071">MIEKMTKYSFIMLSSYTEDFLQKLQEIGMMDITRSRKPVDEASAALLDRMKDCKDTAAYLKKADWSKDPDAQDIEKAAASAVLPETDPVAYVKEQKERLEDLRNSINSAKSRIREYAPWGEFDRTSLDRISETGYELHYFSAPVKAYKEEWEQEYPIEVISRDSKNVWFVAVTPQNGTVSLPAKEIPAPAYSASEARAHLKELEAQTATVKGNIIKAKDFIGRLETEYRETADKLDLYLADAASSQAAENTVTLLVGFAPSKDDEKISAELDKLDAYWFKDAATKEDNPPIKLRNNRFTRQFEVLTGMYGMPVYDEFDPTPILAPFFLLFFSLCLGDAGYGIILILISLLLRFKMPDSSFGKMWTLVLTLGAGTIVTGTLLGSFFGVSLYEASWVPEGLKKCMITGDIAGFPAAMVLAIAIGVIHTCLAMTVKAICYTVRFGIKTTISNWGWLLLIIGVLVLGGLGLIGALSSQVTQIAVIVIGIISGLAIYVFNTPGRNPLVNIGSGLWDTYNMATGLISDVLSYLRLYALGLAGGMLGTAFNTIGGIIFEGCTIPVLNWVFFILILMLGHTLNLAMSCLGAFVHPLRLTFLEYFKNSGYEGTGRAYKPLVADNKK</sequence>
<dbReference type="GO" id="GO:0016471">
    <property type="term" value="C:vacuolar proton-transporting V-type ATPase complex"/>
    <property type="evidence" value="ECO:0007669"/>
    <property type="project" value="TreeGrafter"/>
</dbReference>
<protein>
    <submittedName>
        <fullName evidence="9">ATPase V</fullName>
    </submittedName>
</protein>
<dbReference type="GO" id="GO:0051117">
    <property type="term" value="F:ATPase binding"/>
    <property type="evidence" value="ECO:0007669"/>
    <property type="project" value="TreeGrafter"/>
</dbReference>
<evidence type="ECO:0000313" key="9">
    <source>
        <dbReference type="EMBL" id="MBO8484117.1"/>
    </source>
</evidence>
<keyword evidence="7 8" id="KW-0472">Membrane</keyword>
<evidence type="ECO:0000256" key="6">
    <source>
        <dbReference type="ARBA" id="ARBA00023065"/>
    </source>
</evidence>
<dbReference type="Pfam" id="PF01496">
    <property type="entry name" value="V_ATPase_I"/>
    <property type="match status" value="2"/>
</dbReference>
<proteinExistence type="inferred from homology"/>
<feature type="transmembrane region" description="Helical" evidence="8">
    <location>
        <begin position="326"/>
        <end position="351"/>
    </location>
</feature>
<dbReference type="Proteomes" id="UP000725002">
    <property type="component" value="Unassembled WGS sequence"/>
</dbReference>
<feature type="transmembrane region" description="Helical" evidence="8">
    <location>
        <begin position="450"/>
        <end position="471"/>
    </location>
</feature>
<dbReference type="GO" id="GO:0046961">
    <property type="term" value="F:proton-transporting ATPase activity, rotational mechanism"/>
    <property type="evidence" value="ECO:0007669"/>
    <property type="project" value="InterPro"/>
</dbReference>
<dbReference type="GO" id="GO:0007035">
    <property type="term" value="P:vacuolar acidification"/>
    <property type="evidence" value="ECO:0007669"/>
    <property type="project" value="TreeGrafter"/>
</dbReference>
<feature type="transmembrane region" description="Helical" evidence="8">
    <location>
        <begin position="563"/>
        <end position="585"/>
    </location>
</feature>
<dbReference type="PANTHER" id="PTHR11629:SF63">
    <property type="entry name" value="V-TYPE PROTON ATPASE SUBUNIT A"/>
    <property type="match status" value="1"/>
</dbReference>
<evidence type="ECO:0000256" key="4">
    <source>
        <dbReference type="ARBA" id="ARBA00022692"/>
    </source>
</evidence>
<evidence type="ECO:0000256" key="1">
    <source>
        <dbReference type="ARBA" id="ARBA00004141"/>
    </source>
</evidence>
<organism evidence="9 10">
    <name type="scientific">Candidatus Cryptobacteroides avicola</name>
    <dbReference type="NCBI Taxonomy" id="2840757"/>
    <lineage>
        <taxon>Bacteria</taxon>
        <taxon>Pseudomonadati</taxon>
        <taxon>Bacteroidota</taxon>
        <taxon>Bacteroidia</taxon>
        <taxon>Bacteroidales</taxon>
        <taxon>Candidatus Cryptobacteroides</taxon>
    </lineage>
</organism>
<reference evidence="9" key="1">
    <citation type="submission" date="2020-10" db="EMBL/GenBank/DDBJ databases">
        <authorList>
            <person name="Gilroy R."/>
        </authorList>
    </citation>
    <scope>NUCLEOTIDE SEQUENCE</scope>
    <source>
        <strain evidence="9">G3-8215</strain>
    </source>
</reference>
<evidence type="ECO:0000256" key="5">
    <source>
        <dbReference type="ARBA" id="ARBA00022989"/>
    </source>
</evidence>
<feature type="transmembrane region" description="Helical" evidence="8">
    <location>
        <begin position="477"/>
        <end position="494"/>
    </location>
</feature>
<evidence type="ECO:0000313" key="10">
    <source>
        <dbReference type="Proteomes" id="UP000725002"/>
    </source>
</evidence>
<dbReference type="InterPro" id="IPR002490">
    <property type="entry name" value="V-ATPase_116kDa_su"/>
</dbReference>
<feature type="transmembrane region" description="Helical" evidence="8">
    <location>
        <begin position="408"/>
        <end position="429"/>
    </location>
</feature>
<comment type="similarity">
    <text evidence="2">Belongs to the V-ATPase 116 kDa subunit family.</text>
</comment>
<dbReference type="PANTHER" id="PTHR11629">
    <property type="entry name" value="VACUOLAR PROTON ATPASES"/>
    <property type="match status" value="1"/>
</dbReference>
<feature type="transmembrane region" description="Helical" evidence="8">
    <location>
        <begin position="529"/>
        <end position="551"/>
    </location>
</feature>
<comment type="subcellular location">
    <subcellularLocation>
        <location evidence="1">Membrane</location>
        <topology evidence="1">Multi-pass membrane protein</topology>
    </subcellularLocation>
</comment>
<keyword evidence="5 8" id="KW-1133">Transmembrane helix</keyword>
<gene>
    <name evidence="9" type="ORF">IAB75_08410</name>
</gene>
<evidence type="ECO:0000256" key="7">
    <source>
        <dbReference type="ARBA" id="ARBA00023136"/>
    </source>
</evidence>
<evidence type="ECO:0000256" key="3">
    <source>
        <dbReference type="ARBA" id="ARBA00022448"/>
    </source>
</evidence>
<accession>A0A940II34</accession>
<keyword evidence="6" id="KW-0406">Ion transport</keyword>
<dbReference type="GO" id="GO:0033179">
    <property type="term" value="C:proton-transporting V-type ATPase, V0 domain"/>
    <property type="evidence" value="ECO:0007669"/>
    <property type="project" value="InterPro"/>
</dbReference>
<dbReference type="AlphaFoldDB" id="A0A940II34"/>
<feature type="transmembrane region" description="Helical" evidence="8">
    <location>
        <begin position="363"/>
        <end position="388"/>
    </location>
</feature>
<reference evidence="9" key="2">
    <citation type="journal article" date="2021" name="PeerJ">
        <title>Extensive microbial diversity within the chicken gut microbiome revealed by metagenomics and culture.</title>
        <authorList>
            <person name="Gilroy R."/>
            <person name="Ravi A."/>
            <person name="Getino M."/>
            <person name="Pursley I."/>
            <person name="Horton D.L."/>
            <person name="Alikhan N.F."/>
            <person name="Baker D."/>
            <person name="Gharbi K."/>
            <person name="Hall N."/>
            <person name="Watson M."/>
            <person name="Adriaenssens E.M."/>
            <person name="Foster-Nyarko E."/>
            <person name="Jarju S."/>
            <person name="Secka A."/>
            <person name="Antonio M."/>
            <person name="Oren A."/>
            <person name="Chaudhuri R.R."/>
            <person name="La Ragione R."/>
            <person name="Hildebrand F."/>
            <person name="Pallen M.J."/>
        </authorList>
    </citation>
    <scope>NUCLEOTIDE SEQUENCE</scope>
    <source>
        <strain evidence="9">G3-8215</strain>
    </source>
</reference>
<keyword evidence="3" id="KW-0813">Transport</keyword>
<comment type="caution">
    <text evidence="9">The sequence shown here is derived from an EMBL/GenBank/DDBJ whole genome shotgun (WGS) entry which is preliminary data.</text>
</comment>
<evidence type="ECO:0000256" key="2">
    <source>
        <dbReference type="ARBA" id="ARBA00009904"/>
    </source>
</evidence>